<dbReference type="EMBL" id="ML975154">
    <property type="protein sequence ID" value="KAF1814026.1"/>
    <property type="molecule type" value="Genomic_DNA"/>
</dbReference>
<evidence type="ECO:0000256" key="2">
    <source>
        <dbReference type="SAM" id="Phobius"/>
    </source>
</evidence>
<dbReference type="AlphaFoldDB" id="A0A6G1G7W2"/>
<sequence>MDIHSSSNLDYLHNPCLVKDIFIACYDATPRFTRNLLSPQAPLPQPVRPHPTSQRGCADPACSSPKGPLWPFRCDPRDARRRNRDVELWHGGAAPSVYRPSVSLLSFMARSYGRLLGPIVVSVGIIIGRIWWVNETRGDYGLSGYYGRSRIYPTLNALNAGIILMAESNDPSSFLSKKYGSEVVTPWPRAE</sequence>
<keyword evidence="2" id="KW-0812">Transmembrane</keyword>
<protein>
    <submittedName>
        <fullName evidence="3 5">Uncharacterized protein</fullName>
    </submittedName>
</protein>
<reference evidence="5" key="3">
    <citation type="submission" date="2025-04" db="UniProtKB">
        <authorList>
            <consortium name="RefSeq"/>
        </authorList>
    </citation>
    <scope>IDENTIFICATION</scope>
    <source>
        <strain evidence="5">CBS 781.70</strain>
    </source>
</reference>
<evidence type="ECO:0000313" key="3">
    <source>
        <dbReference type="EMBL" id="KAF1814026.1"/>
    </source>
</evidence>
<reference evidence="3 5" key="1">
    <citation type="submission" date="2020-01" db="EMBL/GenBank/DDBJ databases">
        <authorList>
            <consortium name="DOE Joint Genome Institute"/>
            <person name="Haridas S."/>
            <person name="Albert R."/>
            <person name="Binder M."/>
            <person name="Bloem J."/>
            <person name="Labutti K."/>
            <person name="Salamov A."/>
            <person name="Andreopoulos B."/>
            <person name="Baker S.E."/>
            <person name="Barry K."/>
            <person name="Bills G."/>
            <person name="Bluhm B.H."/>
            <person name="Cannon C."/>
            <person name="Castanera R."/>
            <person name="Culley D.E."/>
            <person name="Daum C."/>
            <person name="Ezra D."/>
            <person name="Gonzalez J.B."/>
            <person name="Henrissat B."/>
            <person name="Kuo A."/>
            <person name="Liang C."/>
            <person name="Lipzen A."/>
            <person name="Lutzoni F."/>
            <person name="Magnuson J."/>
            <person name="Mondo S."/>
            <person name="Nolan M."/>
            <person name="Ohm R."/>
            <person name="Pangilinan J."/>
            <person name="Park H.-J."/>
            <person name="Ramirez L."/>
            <person name="Alfaro M."/>
            <person name="Sun H."/>
            <person name="Tritt A."/>
            <person name="Yoshinaga Y."/>
            <person name="Zwiers L.-H."/>
            <person name="Turgeon B.G."/>
            <person name="Goodwin S.B."/>
            <person name="Spatafora J.W."/>
            <person name="Crous P.W."/>
            <person name="Grigoriev I.V."/>
        </authorList>
    </citation>
    <scope>NUCLEOTIDE SEQUENCE</scope>
    <source>
        <strain evidence="3 5">CBS 781.70</strain>
    </source>
</reference>
<evidence type="ECO:0000313" key="5">
    <source>
        <dbReference type="RefSeq" id="XP_033535657.1"/>
    </source>
</evidence>
<evidence type="ECO:0000256" key="1">
    <source>
        <dbReference type="SAM" id="MobiDB-lite"/>
    </source>
</evidence>
<dbReference type="RefSeq" id="XP_033535657.1">
    <property type="nucleotide sequence ID" value="XM_033681181.1"/>
</dbReference>
<proteinExistence type="predicted"/>
<keyword evidence="4" id="KW-1185">Reference proteome</keyword>
<keyword evidence="2" id="KW-1133">Transmembrane helix</keyword>
<reference evidence="5" key="2">
    <citation type="submission" date="2020-04" db="EMBL/GenBank/DDBJ databases">
        <authorList>
            <consortium name="NCBI Genome Project"/>
        </authorList>
    </citation>
    <scope>NUCLEOTIDE SEQUENCE</scope>
    <source>
        <strain evidence="5">CBS 781.70</strain>
    </source>
</reference>
<feature type="region of interest" description="Disordered" evidence="1">
    <location>
        <begin position="39"/>
        <end position="64"/>
    </location>
</feature>
<keyword evidence="2" id="KW-0472">Membrane</keyword>
<name>A0A6G1G7W2_9PEZI</name>
<dbReference type="GeneID" id="54421751"/>
<gene>
    <name evidence="3 5" type="ORF">P152DRAFT_472798</name>
</gene>
<feature type="transmembrane region" description="Helical" evidence="2">
    <location>
        <begin position="115"/>
        <end position="132"/>
    </location>
</feature>
<accession>A0A6G1G7W2</accession>
<dbReference type="Proteomes" id="UP000504638">
    <property type="component" value="Unplaced"/>
</dbReference>
<evidence type="ECO:0000313" key="4">
    <source>
        <dbReference type="Proteomes" id="UP000504638"/>
    </source>
</evidence>
<organism evidence="3">
    <name type="scientific">Eremomyces bilateralis CBS 781.70</name>
    <dbReference type="NCBI Taxonomy" id="1392243"/>
    <lineage>
        <taxon>Eukaryota</taxon>
        <taxon>Fungi</taxon>
        <taxon>Dikarya</taxon>
        <taxon>Ascomycota</taxon>
        <taxon>Pezizomycotina</taxon>
        <taxon>Dothideomycetes</taxon>
        <taxon>Dothideomycetes incertae sedis</taxon>
        <taxon>Eremomycetales</taxon>
        <taxon>Eremomycetaceae</taxon>
        <taxon>Eremomyces</taxon>
    </lineage>
</organism>